<keyword evidence="8" id="KW-0843">Virulence</keyword>
<evidence type="ECO:0000256" key="14">
    <source>
        <dbReference type="RuleBase" id="RU000489"/>
    </source>
</evidence>
<evidence type="ECO:0000256" key="1">
    <source>
        <dbReference type="ARBA" id="ARBA00000822"/>
    </source>
</evidence>
<keyword evidence="4" id="KW-0964">Secreted</keyword>
<reference evidence="18 19" key="1">
    <citation type="submission" date="2020-07" db="EMBL/GenBank/DDBJ databases">
        <title>Metarhizium humberi genome.</title>
        <authorList>
            <person name="Lysoe E."/>
        </authorList>
    </citation>
    <scope>NUCLEOTIDE SEQUENCE [LARGE SCALE GENOMIC DNA]</scope>
    <source>
        <strain evidence="18 19">ESALQ1638</strain>
    </source>
</reference>
<dbReference type="GO" id="GO:0008061">
    <property type="term" value="F:chitin binding"/>
    <property type="evidence" value="ECO:0007669"/>
    <property type="project" value="UniProtKB-KW"/>
</dbReference>
<evidence type="ECO:0000256" key="2">
    <source>
        <dbReference type="ARBA" id="ARBA00004613"/>
    </source>
</evidence>
<dbReference type="AlphaFoldDB" id="A0A9P8M8K2"/>
<evidence type="ECO:0000256" key="4">
    <source>
        <dbReference type="ARBA" id="ARBA00022525"/>
    </source>
</evidence>
<comment type="similarity">
    <text evidence="13">Belongs to the glycosyl hydrolase 18 family. Chitinase class III subfamily.</text>
</comment>
<organism evidence="18 19">
    <name type="scientific">Metarhizium humberi</name>
    <dbReference type="NCBI Taxonomy" id="2596975"/>
    <lineage>
        <taxon>Eukaryota</taxon>
        <taxon>Fungi</taxon>
        <taxon>Dikarya</taxon>
        <taxon>Ascomycota</taxon>
        <taxon>Pezizomycotina</taxon>
        <taxon>Sordariomycetes</taxon>
        <taxon>Hypocreomycetidae</taxon>
        <taxon>Hypocreales</taxon>
        <taxon>Clavicipitaceae</taxon>
        <taxon>Metarhizium</taxon>
    </lineage>
</organism>
<evidence type="ECO:0000256" key="11">
    <source>
        <dbReference type="ARBA" id="ARBA00023295"/>
    </source>
</evidence>
<dbReference type="GO" id="GO:0006032">
    <property type="term" value="P:chitin catabolic process"/>
    <property type="evidence" value="ECO:0007669"/>
    <property type="project" value="UniProtKB-KW"/>
</dbReference>
<dbReference type="InterPro" id="IPR045321">
    <property type="entry name" value="Cts1-like"/>
</dbReference>
<dbReference type="Gene3D" id="3.20.20.80">
    <property type="entry name" value="Glycosidases"/>
    <property type="match status" value="1"/>
</dbReference>
<dbReference type="GO" id="GO:0000272">
    <property type="term" value="P:polysaccharide catabolic process"/>
    <property type="evidence" value="ECO:0007669"/>
    <property type="project" value="UniProtKB-KW"/>
</dbReference>
<dbReference type="SUPFAM" id="SSF51445">
    <property type="entry name" value="(Trans)glycosidases"/>
    <property type="match status" value="1"/>
</dbReference>
<dbReference type="EMBL" id="JACEFI010000018">
    <property type="protein sequence ID" value="KAH0594055.1"/>
    <property type="molecule type" value="Genomic_DNA"/>
</dbReference>
<dbReference type="PROSITE" id="PS01095">
    <property type="entry name" value="GH18_1"/>
    <property type="match status" value="1"/>
</dbReference>
<evidence type="ECO:0000256" key="10">
    <source>
        <dbReference type="ARBA" id="ARBA00023277"/>
    </source>
</evidence>
<dbReference type="InterPro" id="IPR017853">
    <property type="entry name" value="GH"/>
</dbReference>
<evidence type="ECO:0000313" key="18">
    <source>
        <dbReference type="EMBL" id="KAH0594055.1"/>
    </source>
</evidence>
<dbReference type="PANTHER" id="PTHR45708:SF49">
    <property type="entry name" value="ENDOCHITINASE"/>
    <property type="match status" value="1"/>
</dbReference>
<proteinExistence type="inferred from homology"/>
<dbReference type="PANTHER" id="PTHR45708">
    <property type="entry name" value="ENDOCHITINASE"/>
    <property type="match status" value="1"/>
</dbReference>
<evidence type="ECO:0000256" key="6">
    <source>
        <dbReference type="ARBA" id="ARBA00022801"/>
    </source>
</evidence>
<sequence>MHHLRALVGVGLAGLAAGVPLTDKISVKPRQAPGAQNVVYWGQNGGGTIENNDLAAYCQPNSGIDVLVLAFLYQFGNGGNIPSGTIGQSCYISTSGQGQNCEALTAAIHTCQSAGVKIILSLGGATSSYSLQTQAQAEQIGQYLWDSYGNSGNKTVQRPFGSNFVNGFDFDIEVNGGSSQYYQYMIAKLRANFASDKSNTYLITGAPQCPIPEPNMGVIISNAVFDHLYVQFYNNNNYTVPCALGINGNAPFNYNNWTSFIADTPSAGAKIFIGVPASPLASTGTPSGAQYYAAPEQLAAIVGKYRSDAHFGGIMMWSAGFSDANVNNGCTYAQQAKSILVSGAPCASSGPPTSTPATAPAPTATTMPSSTSVSSPTASPTGGTVPQWGQVSLSMCSLKKKKESRAVAHTVATSSAAARAIPVLLSAFPLTNVSSKAIGGRHAGEVGHRAHTIYKTGFIVESGMLQGFPPFLLRT</sequence>
<feature type="region of interest" description="Disordered" evidence="15">
    <location>
        <begin position="344"/>
        <end position="384"/>
    </location>
</feature>
<keyword evidence="10" id="KW-0119">Carbohydrate metabolism</keyword>
<dbReference type="CDD" id="cd02877">
    <property type="entry name" value="GH18_hevamine_XipI_class_III"/>
    <property type="match status" value="1"/>
</dbReference>
<accession>A0A9P8M8K2</accession>
<dbReference type="Proteomes" id="UP000764110">
    <property type="component" value="Unassembled WGS sequence"/>
</dbReference>
<dbReference type="PROSITE" id="PS51910">
    <property type="entry name" value="GH18_2"/>
    <property type="match status" value="1"/>
</dbReference>
<comment type="caution">
    <text evidence="18">The sequence shown here is derived from an EMBL/GenBank/DDBJ whole genome shotgun (WGS) entry which is preliminary data.</text>
</comment>
<keyword evidence="19" id="KW-1185">Reference proteome</keyword>
<dbReference type="EC" id="3.2.1.14" evidence="3"/>
<comment type="catalytic activity">
    <reaction evidence="1">
        <text>Random endo-hydrolysis of N-acetyl-beta-D-glucosaminide (1-&gt;4)-beta-linkages in chitin and chitodextrins.</text>
        <dbReference type="EC" id="3.2.1.14"/>
    </reaction>
</comment>
<dbReference type="InterPro" id="IPR050542">
    <property type="entry name" value="Glycosyl_Hydrlase18_Chitinase"/>
</dbReference>
<evidence type="ECO:0000256" key="9">
    <source>
        <dbReference type="ARBA" id="ARBA00023180"/>
    </source>
</evidence>
<keyword evidence="11 14" id="KW-0326">Glycosidase</keyword>
<feature type="signal peptide" evidence="16">
    <location>
        <begin position="1"/>
        <end position="18"/>
    </location>
</feature>
<evidence type="ECO:0000256" key="16">
    <source>
        <dbReference type="SAM" id="SignalP"/>
    </source>
</evidence>
<protein>
    <recommendedName>
        <fullName evidence="3">chitinase</fullName>
        <ecNumber evidence="3">3.2.1.14</ecNumber>
    </recommendedName>
</protein>
<dbReference type="InterPro" id="IPR001579">
    <property type="entry name" value="Glyco_hydro_18_chit_AS"/>
</dbReference>
<keyword evidence="12" id="KW-0624">Polysaccharide degradation</keyword>
<dbReference type="Pfam" id="PF00704">
    <property type="entry name" value="Glyco_hydro_18"/>
    <property type="match status" value="1"/>
</dbReference>
<comment type="subcellular location">
    <subcellularLocation>
        <location evidence="2">Secreted</location>
    </subcellularLocation>
</comment>
<evidence type="ECO:0000256" key="8">
    <source>
        <dbReference type="ARBA" id="ARBA00023026"/>
    </source>
</evidence>
<keyword evidence="16" id="KW-0732">Signal</keyword>
<name>A0A9P8M8K2_9HYPO</name>
<keyword evidence="5" id="KW-0147">Chitin-binding</keyword>
<evidence type="ECO:0000256" key="3">
    <source>
        <dbReference type="ARBA" id="ARBA00012729"/>
    </source>
</evidence>
<dbReference type="GO" id="GO:0008843">
    <property type="term" value="F:endochitinase activity"/>
    <property type="evidence" value="ECO:0007669"/>
    <property type="project" value="UniProtKB-EC"/>
</dbReference>
<feature type="chain" id="PRO_5040387768" description="chitinase" evidence="16">
    <location>
        <begin position="19"/>
        <end position="475"/>
    </location>
</feature>
<evidence type="ECO:0000256" key="12">
    <source>
        <dbReference type="ARBA" id="ARBA00023326"/>
    </source>
</evidence>
<evidence type="ECO:0000256" key="15">
    <source>
        <dbReference type="SAM" id="MobiDB-lite"/>
    </source>
</evidence>
<keyword evidence="6 14" id="KW-0378">Hydrolase</keyword>
<keyword evidence="7" id="KW-0146">Chitin degradation</keyword>
<evidence type="ECO:0000259" key="17">
    <source>
        <dbReference type="PROSITE" id="PS51910"/>
    </source>
</evidence>
<evidence type="ECO:0000256" key="7">
    <source>
        <dbReference type="ARBA" id="ARBA00023024"/>
    </source>
</evidence>
<evidence type="ECO:0000256" key="5">
    <source>
        <dbReference type="ARBA" id="ARBA00022669"/>
    </source>
</evidence>
<feature type="domain" description="GH18" evidence="17">
    <location>
        <begin position="35"/>
        <end position="343"/>
    </location>
</feature>
<keyword evidence="9" id="KW-0325">Glycoprotein</keyword>
<evidence type="ECO:0000313" key="19">
    <source>
        <dbReference type="Proteomes" id="UP000764110"/>
    </source>
</evidence>
<dbReference type="GO" id="GO:0005576">
    <property type="term" value="C:extracellular region"/>
    <property type="evidence" value="ECO:0007669"/>
    <property type="project" value="UniProtKB-SubCell"/>
</dbReference>
<dbReference type="InterPro" id="IPR001223">
    <property type="entry name" value="Glyco_hydro18_cat"/>
</dbReference>
<evidence type="ECO:0000256" key="13">
    <source>
        <dbReference type="ARBA" id="ARBA00025727"/>
    </source>
</evidence>
<gene>
    <name evidence="18" type="ORF">MHUMG1_08378</name>
</gene>